<evidence type="ECO:0000259" key="1">
    <source>
        <dbReference type="Pfam" id="PF03372"/>
    </source>
</evidence>
<dbReference type="OrthoDB" id="276515at2759"/>
<organism evidence="2 3">
    <name type="scientific">Circinella minor</name>
    <dbReference type="NCBI Taxonomy" id="1195481"/>
    <lineage>
        <taxon>Eukaryota</taxon>
        <taxon>Fungi</taxon>
        <taxon>Fungi incertae sedis</taxon>
        <taxon>Mucoromycota</taxon>
        <taxon>Mucoromycotina</taxon>
        <taxon>Mucoromycetes</taxon>
        <taxon>Mucorales</taxon>
        <taxon>Lichtheimiaceae</taxon>
        <taxon>Circinella</taxon>
    </lineage>
</organism>
<dbReference type="Pfam" id="PF03372">
    <property type="entry name" value="Exo_endo_phos"/>
    <property type="match status" value="1"/>
</dbReference>
<evidence type="ECO:0000313" key="3">
    <source>
        <dbReference type="Proteomes" id="UP000646827"/>
    </source>
</evidence>
<evidence type="ECO:0000313" key="2">
    <source>
        <dbReference type="EMBL" id="KAG2228019.1"/>
    </source>
</evidence>
<dbReference type="CDD" id="cd09083">
    <property type="entry name" value="EEP-1"/>
    <property type="match status" value="1"/>
</dbReference>
<dbReference type="InterPro" id="IPR005135">
    <property type="entry name" value="Endo/exonuclease/phosphatase"/>
</dbReference>
<dbReference type="PANTHER" id="PTHR12121">
    <property type="entry name" value="CARBON CATABOLITE REPRESSOR PROTEIN 4"/>
    <property type="match status" value="1"/>
</dbReference>
<gene>
    <name evidence="2" type="ORF">INT45_012043</name>
</gene>
<dbReference type="Gene3D" id="3.60.10.10">
    <property type="entry name" value="Endonuclease/exonuclease/phosphatase"/>
    <property type="match status" value="1"/>
</dbReference>
<dbReference type="AlphaFoldDB" id="A0A8H7SEM2"/>
<feature type="domain" description="Endonuclease/exonuclease/phosphatase" evidence="1">
    <location>
        <begin position="29"/>
        <end position="328"/>
    </location>
</feature>
<dbReference type="Proteomes" id="UP000646827">
    <property type="component" value="Unassembled WGS sequence"/>
</dbReference>
<dbReference type="InterPro" id="IPR050410">
    <property type="entry name" value="CCR4/nocturin_mRNA_transcr"/>
</dbReference>
<keyword evidence="3" id="KW-1185">Reference proteome</keyword>
<dbReference type="SUPFAM" id="SSF56219">
    <property type="entry name" value="DNase I-like"/>
    <property type="match status" value="1"/>
</dbReference>
<dbReference type="PANTHER" id="PTHR12121:SF36">
    <property type="entry name" value="ENDONUCLEASE_EXONUCLEASE_PHOSPHATASE DOMAIN-CONTAINING PROTEIN"/>
    <property type="match status" value="1"/>
</dbReference>
<comment type="caution">
    <text evidence="2">The sequence shown here is derived from an EMBL/GenBank/DDBJ whole genome shotgun (WGS) entry which is preliminary data.</text>
</comment>
<accession>A0A8H7SEM2</accession>
<dbReference type="EMBL" id="JAEPRB010000003">
    <property type="protein sequence ID" value="KAG2228019.1"/>
    <property type="molecule type" value="Genomic_DNA"/>
</dbReference>
<protein>
    <recommendedName>
        <fullName evidence="1">Endonuclease/exonuclease/phosphatase domain-containing protein</fullName>
    </recommendedName>
</protein>
<dbReference type="GO" id="GO:0000175">
    <property type="term" value="F:3'-5'-RNA exonuclease activity"/>
    <property type="evidence" value="ECO:0007669"/>
    <property type="project" value="TreeGrafter"/>
</dbReference>
<sequence>MMVSAIGNSMANAIKDSNRTDIVDNIRMASWNIRMDAFPDSITVNETIASLPSEIPSDPKSYYPKTDERPWSERRIAVANTLLFDRADFVGLQEVTKRQLDDLQILLGDDFAHIGVGRDDGKEEGEYSPIFYKKSAAKLIDSDTFWLSKSPFEPSKYPGAGTIRICTAAHFQGNSGTFTYMNTHLDHLSDEQRGYGLSLVLHRAKYEAIKTQRPVFVTGDFNSKTDQLGYKVITGRTEPLELNSTFTEKYSWSKEEEKEFIFKDLIGETAPERRSSNYATFSGFAKPGGAKDYSRIDFVMGGSNGGWKSSSFRVGETLTDNGLWSSDHKPVYTDLTIYTGEY</sequence>
<reference evidence="2 3" key="1">
    <citation type="submission" date="2020-12" db="EMBL/GenBank/DDBJ databases">
        <title>Metabolic potential, ecology and presence of endohyphal bacteria is reflected in genomic diversity of Mucoromycotina.</title>
        <authorList>
            <person name="Muszewska A."/>
            <person name="Okrasinska A."/>
            <person name="Steczkiewicz K."/>
            <person name="Drgas O."/>
            <person name="Orlowska M."/>
            <person name="Perlinska-Lenart U."/>
            <person name="Aleksandrzak-Piekarczyk T."/>
            <person name="Szatraj K."/>
            <person name="Zielenkiewicz U."/>
            <person name="Pilsyk S."/>
            <person name="Malc E."/>
            <person name="Mieczkowski P."/>
            <person name="Kruszewska J.S."/>
            <person name="Biernat P."/>
            <person name="Pawlowska J."/>
        </authorList>
    </citation>
    <scope>NUCLEOTIDE SEQUENCE [LARGE SCALE GENOMIC DNA]</scope>
    <source>
        <strain evidence="2 3">CBS 142.35</strain>
    </source>
</reference>
<proteinExistence type="predicted"/>
<name>A0A8H7SEM2_9FUNG</name>
<dbReference type="InterPro" id="IPR036691">
    <property type="entry name" value="Endo/exonu/phosph_ase_sf"/>
</dbReference>